<dbReference type="GO" id="GO:0016705">
    <property type="term" value="F:oxidoreductase activity, acting on paired donors, with incorporation or reduction of molecular oxygen"/>
    <property type="evidence" value="ECO:0007669"/>
    <property type="project" value="InterPro"/>
</dbReference>
<keyword evidence="2" id="KW-0560">Oxidoreductase</keyword>
<keyword evidence="2" id="KW-0503">Monooxygenase</keyword>
<name>A0A377VRA8_KLEPN</name>
<dbReference type="GO" id="GO:0004497">
    <property type="term" value="F:monooxygenase activity"/>
    <property type="evidence" value="ECO:0007669"/>
    <property type="project" value="UniProtKB-KW"/>
</dbReference>
<accession>A0A377VRA8</accession>
<gene>
    <name evidence="2" type="ORF">NCTC9637_00061</name>
</gene>
<dbReference type="GO" id="GO:0005506">
    <property type="term" value="F:iron ion binding"/>
    <property type="evidence" value="ECO:0007669"/>
    <property type="project" value="InterPro"/>
</dbReference>
<dbReference type="Proteomes" id="UP000255099">
    <property type="component" value="Unassembled WGS sequence"/>
</dbReference>
<protein>
    <submittedName>
        <fullName evidence="2">Steroid C27-monooxygenase</fullName>
        <ecNumber evidence="2">1.14.13.-</ecNumber>
    </submittedName>
</protein>
<evidence type="ECO:0000313" key="2">
    <source>
        <dbReference type="EMBL" id="STT45224.1"/>
    </source>
</evidence>
<organism evidence="2 3">
    <name type="scientific">Klebsiella pneumoniae</name>
    <dbReference type="NCBI Taxonomy" id="573"/>
    <lineage>
        <taxon>Bacteria</taxon>
        <taxon>Pseudomonadati</taxon>
        <taxon>Pseudomonadota</taxon>
        <taxon>Gammaproteobacteria</taxon>
        <taxon>Enterobacterales</taxon>
        <taxon>Enterobacteriaceae</taxon>
        <taxon>Klebsiella/Raoultella group</taxon>
        <taxon>Klebsiella</taxon>
        <taxon>Klebsiella pneumoniae complex</taxon>
    </lineage>
</organism>
<proteinExistence type="inferred from homology"/>
<dbReference type="InterPro" id="IPR036396">
    <property type="entry name" value="Cyt_P450_sf"/>
</dbReference>
<evidence type="ECO:0000256" key="1">
    <source>
        <dbReference type="ARBA" id="ARBA00010617"/>
    </source>
</evidence>
<dbReference type="PANTHER" id="PTHR46696">
    <property type="entry name" value="P450, PUTATIVE (EUROFUNG)-RELATED"/>
    <property type="match status" value="1"/>
</dbReference>
<dbReference type="InterPro" id="IPR001128">
    <property type="entry name" value="Cyt_P450"/>
</dbReference>
<dbReference type="AlphaFoldDB" id="A0A377VRA8"/>
<dbReference type="PRINTS" id="PR00359">
    <property type="entry name" value="BP450"/>
</dbReference>
<comment type="similarity">
    <text evidence="1">Belongs to the cytochrome P450 family.</text>
</comment>
<dbReference type="Pfam" id="PF00067">
    <property type="entry name" value="p450"/>
    <property type="match status" value="1"/>
</dbReference>
<evidence type="ECO:0000313" key="3">
    <source>
        <dbReference type="Proteomes" id="UP000255099"/>
    </source>
</evidence>
<dbReference type="InterPro" id="IPR002397">
    <property type="entry name" value="Cyt_P450_B"/>
</dbReference>
<dbReference type="EC" id="1.14.13.-" evidence="2"/>
<dbReference type="SUPFAM" id="SSF48264">
    <property type="entry name" value="Cytochrome P450"/>
    <property type="match status" value="1"/>
</dbReference>
<dbReference type="GO" id="GO:0020037">
    <property type="term" value="F:heme binding"/>
    <property type="evidence" value="ECO:0007669"/>
    <property type="project" value="InterPro"/>
</dbReference>
<dbReference type="PANTHER" id="PTHR46696:SF6">
    <property type="entry name" value="P450, PUTATIVE (EUROFUNG)-RELATED"/>
    <property type="match status" value="1"/>
</dbReference>
<dbReference type="Gene3D" id="1.10.630.10">
    <property type="entry name" value="Cytochrome P450"/>
    <property type="match status" value="1"/>
</dbReference>
<sequence>MQLIVATLWAISHFSLKVGAENAREVVIEASRLYSPVLSVGRVMSQDLSFRGQSLKKGDRVMFYTGLANFDPEVFNEPFQFIPGRKEKPLSFGGSSLVVVAEGMIMVCFIT</sequence>
<reference evidence="2 3" key="1">
    <citation type="submission" date="2018-06" db="EMBL/GenBank/DDBJ databases">
        <authorList>
            <consortium name="Pathogen Informatics"/>
            <person name="Doyle S."/>
        </authorList>
    </citation>
    <scope>NUCLEOTIDE SEQUENCE [LARGE SCALE GENOMIC DNA]</scope>
    <source>
        <strain evidence="2 3">NCTC9637</strain>
    </source>
</reference>
<dbReference type="EMBL" id="UGLB01000001">
    <property type="protein sequence ID" value="STT45224.1"/>
    <property type="molecule type" value="Genomic_DNA"/>
</dbReference>